<protein>
    <recommendedName>
        <fullName evidence="1">TniQ domain-containing protein</fullName>
    </recommendedName>
</protein>
<name>A0A934WJI8_9RHOB</name>
<reference evidence="2" key="2">
    <citation type="journal article" date="2020" name="Microorganisms">
        <title>Osmotic Adaptation and Compatible Solute Biosynthesis of Phototrophic Bacteria as Revealed from Genome Analyses.</title>
        <authorList>
            <person name="Imhoff J.F."/>
            <person name="Rahn T."/>
            <person name="Kunzel S."/>
            <person name="Keller A."/>
            <person name="Neulinger S.C."/>
        </authorList>
    </citation>
    <scope>NUCLEOTIDE SEQUENCE</scope>
    <source>
        <strain evidence="2">LMG 28126</strain>
    </source>
</reference>
<evidence type="ECO:0000313" key="3">
    <source>
        <dbReference type="Proteomes" id="UP000706333"/>
    </source>
</evidence>
<reference evidence="2" key="1">
    <citation type="submission" date="2017-05" db="EMBL/GenBank/DDBJ databases">
        <authorList>
            <person name="Imhoff J.F."/>
            <person name="Rahn T."/>
            <person name="Kuenzel S."/>
            <person name="Neulinger S.C."/>
        </authorList>
    </citation>
    <scope>NUCLEOTIDE SEQUENCE</scope>
    <source>
        <strain evidence="2">LMG 28126</strain>
    </source>
</reference>
<evidence type="ECO:0000313" key="2">
    <source>
        <dbReference type="EMBL" id="MBK5927899.1"/>
    </source>
</evidence>
<accession>A0A934WJI8</accession>
<dbReference type="RefSeq" id="WP_201157650.1">
    <property type="nucleotide sequence ID" value="NZ_NHSD01000280.1"/>
</dbReference>
<proteinExistence type="predicted"/>
<comment type="caution">
    <text evidence="2">The sequence shown here is derived from an EMBL/GenBank/DDBJ whole genome shotgun (WGS) entry which is preliminary data.</text>
</comment>
<dbReference type="Proteomes" id="UP000706333">
    <property type="component" value="Unassembled WGS sequence"/>
</dbReference>
<dbReference type="InterPro" id="IPR009492">
    <property type="entry name" value="TniQ"/>
</dbReference>
<dbReference type="AlphaFoldDB" id="A0A934WJI8"/>
<gene>
    <name evidence="2" type="ORF">CCR87_11275</name>
</gene>
<feature type="domain" description="TniQ" evidence="1">
    <location>
        <begin position="6"/>
        <end position="144"/>
    </location>
</feature>
<evidence type="ECO:0000259" key="1">
    <source>
        <dbReference type="Pfam" id="PF06527"/>
    </source>
</evidence>
<organism evidence="2 3">
    <name type="scientific">Rhodobaculum claviforme</name>
    <dbReference type="NCBI Taxonomy" id="1549854"/>
    <lineage>
        <taxon>Bacteria</taxon>
        <taxon>Pseudomonadati</taxon>
        <taxon>Pseudomonadota</taxon>
        <taxon>Alphaproteobacteria</taxon>
        <taxon>Rhodobacterales</taxon>
        <taxon>Paracoccaceae</taxon>
        <taxon>Rhodobaculum</taxon>
    </lineage>
</organism>
<keyword evidence="3" id="KW-1185">Reference proteome</keyword>
<sequence length="611" mass="66068">MPEPLPLRVAPVPRETWTSLMSRMAAFNGTDVTMFASDRGGSAKGFTGYGAEDVRFLVEAAGLDDAAVAALRSWTGHSVGDGRTAFRGEVFITRAVRSRHIRGCPICLREDAEARGGDPLAAMALRGDWQFREVSVCIRHAHPLVPLWDVAKPHFAHDVGHHLGPIAPLILAGRLDRPRIEPSPFDRWLDWRLEDGQDDTWLARLSTFAAATVCRLLGQELLRLEDRPTNSDDAAPRAAQAAGFAVASRGEAAIRSALDRLAAAASGYNDTAAKAFGDLHEQLARGYAADTGFDPFRHILRACILDTWPIAPGTEVLGVILAERRLHSVRTVTDELGTLRDLAVVLEDLGVLEKDDPRPANRRVFDARRHARLLDEIAKLVGPRVLRPAMGASRSELEALIADGVIVPFTNAPNIKARWRLADGLALVAELRAAAVPVDAGARGWERILLARQRTGLGADAIIAAIRDGRIAAGLGREREGFGGLLVRRDEVKRLAAAQASDDVPIPAGTFGLSVGIKDKGRFLALIAAGHTPATRLRHPRTGNERLYMTAADIAAFHRRFATIRGLAPERGDHPNTLVARLKAAGVGYFAPGGADFGPLYLRRDVEAALR</sequence>
<dbReference type="Pfam" id="PF06527">
    <property type="entry name" value="TniQ"/>
    <property type="match status" value="1"/>
</dbReference>
<dbReference type="EMBL" id="NHSD01000280">
    <property type="protein sequence ID" value="MBK5927899.1"/>
    <property type="molecule type" value="Genomic_DNA"/>
</dbReference>